<dbReference type="InterPro" id="IPR000924">
    <property type="entry name" value="Glu/Gln-tRNA-synth"/>
</dbReference>
<organism evidence="9 10">
    <name type="scientific">Mucilaginibacter terrae</name>
    <dbReference type="NCBI Taxonomy" id="1955052"/>
    <lineage>
        <taxon>Bacteria</taxon>
        <taxon>Pseudomonadati</taxon>
        <taxon>Bacteroidota</taxon>
        <taxon>Sphingobacteriia</taxon>
        <taxon>Sphingobacteriales</taxon>
        <taxon>Sphingobacteriaceae</taxon>
        <taxon>Mucilaginibacter</taxon>
    </lineage>
</organism>
<keyword evidence="3 7" id="KW-0547">Nucleotide-binding</keyword>
<evidence type="ECO:0000256" key="7">
    <source>
        <dbReference type="RuleBase" id="RU363037"/>
    </source>
</evidence>
<sequence length="303" mass="34110">MISSNIYPQLNKTRLAPTPSGYLHLGNVLSFIITATLAQKCGAGILLRIDDMDRERVRDEYLQDIFDTLNFLEIPYTEGPKDVQDFKDSWSQLHRMDAYNAALEQLKEQGDVFACRCSRAQLQQYADAGYPGTCLPLHISLNNKNISWRLNTAKDQLTSINIFPGYIQQEVLPPDMQNFVIRKKDGYPAYQLSSLCDDIHYGVDLIVRGQDLWASTIAQQYLAGRLGAEGFNKAVFYHHPLIKDSSGGKLSKSMGSTSIKFMREQGYKPSAVFSQIAAHIGLKGNFNNWQQLGDACFEIYSTT</sequence>
<dbReference type="PRINTS" id="PR00987">
    <property type="entry name" value="TRNASYNTHGLU"/>
</dbReference>
<keyword evidence="6 7" id="KW-0030">Aminoacyl-tRNA synthetase</keyword>
<protein>
    <submittedName>
        <fullName evidence="9">Glutamyl/glutaminyl-tRNA synthetase</fullName>
    </submittedName>
</protein>
<evidence type="ECO:0000256" key="2">
    <source>
        <dbReference type="ARBA" id="ARBA00022723"/>
    </source>
</evidence>
<dbReference type="InterPro" id="IPR014729">
    <property type="entry name" value="Rossmann-like_a/b/a_fold"/>
</dbReference>
<evidence type="ECO:0000313" key="10">
    <source>
        <dbReference type="Proteomes" id="UP001258315"/>
    </source>
</evidence>
<keyword evidence="4" id="KW-0862">Zinc</keyword>
<dbReference type="PANTHER" id="PTHR43311:SF1">
    <property type="entry name" value="GLUTAMYL-Q TRNA(ASP) SYNTHETASE"/>
    <property type="match status" value="1"/>
</dbReference>
<accession>A0ABU3H0I1</accession>
<proteinExistence type="inferred from homology"/>
<name>A0ABU3H0I1_9SPHI</name>
<keyword evidence="10" id="KW-1185">Reference proteome</keyword>
<keyword evidence="7" id="KW-0648">Protein biosynthesis</keyword>
<dbReference type="InterPro" id="IPR049940">
    <property type="entry name" value="GluQ/Sye"/>
</dbReference>
<keyword evidence="5 7" id="KW-0067">ATP-binding</keyword>
<evidence type="ECO:0000313" key="9">
    <source>
        <dbReference type="EMBL" id="MDT3405526.1"/>
    </source>
</evidence>
<keyword evidence="2" id="KW-0479">Metal-binding</keyword>
<evidence type="ECO:0000256" key="6">
    <source>
        <dbReference type="ARBA" id="ARBA00023146"/>
    </source>
</evidence>
<dbReference type="Proteomes" id="UP001258315">
    <property type="component" value="Unassembled WGS sequence"/>
</dbReference>
<evidence type="ECO:0000256" key="1">
    <source>
        <dbReference type="ARBA" id="ARBA00022598"/>
    </source>
</evidence>
<reference evidence="10" key="1">
    <citation type="submission" date="2023-07" db="EMBL/GenBank/DDBJ databases">
        <title>Functional and genomic diversity of the sorghum phyllosphere microbiome.</title>
        <authorList>
            <person name="Shade A."/>
        </authorList>
    </citation>
    <scope>NUCLEOTIDE SEQUENCE [LARGE SCALE GENOMIC DNA]</scope>
    <source>
        <strain evidence="10">SORGH_AS_0422</strain>
    </source>
</reference>
<feature type="domain" description="Glutamyl/glutaminyl-tRNA synthetase class Ib catalytic" evidence="8">
    <location>
        <begin position="12"/>
        <end position="277"/>
    </location>
</feature>
<evidence type="ECO:0000256" key="4">
    <source>
        <dbReference type="ARBA" id="ARBA00022833"/>
    </source>
</evidence>
<dbReference type="EMBL" id="JAVLVU010000001">
    <property type="protein sequence ID" value="MDT3405526.1"/>
    <property type="molecule type" value="Genomic_DNA"/>
</dbReference>
<evidence type="ECO:0000256" key="3">
    <source>
        <dbReference type="ARBA" id="ARBA00022741"/>
    </source>
</evidence>
<comment type="caution">
    <text evidence="9">The sequence shown here is derived from an EMBL/GenBank/DDBJ whole genome shotgun (WGS) entry which is preliminary data.</text>
</comment>
<evidence type="ECO:0000256" key="5">
    <source>
        <dbReference type="ARBA" id="ARBA00022840"/>
    </source>
</evidence>
<dbReference type="Pfam" id="PF00749">
    <property type="entry name" value="tRNA-synt_1c"/>
    <property type="match status" value="1"/>
</dbReference>
<dbReference type="PANTHER" id="PTHR43311">
    <property type="entry name" value="GLUTAMATE--TRNA LIGASE"/>
    <property type="match status" value="1"/>
</dbReference>
<keyword evidence="1 7" id="KW-0436">Ligase</keyword>
<dbReference type="Gene3D" id="3.40.50.620">
    <property type="entry name" value="HUPs"/>
    <property type="match status" value="1"/>
</dbReference>
<evidence type="ECO:0000259" key="8">
    <source>
        <dbReference type="Pfam" id="PF00749"/>
    </source>
</evidence>
<dbReference type="RefSeq" id="WP_311954192.1">
    <property type="nucleotide sequence ID" value="NZ_JAVLVU010000001.1"/>
</dbReference>
<dbReference type="InterPro" id="IPR001412">
    <property type="entry name" value="aa-tRNA-synth_I_CS"/>
</dbReference>
<gene>
    <name evidence="9" type="ORF">QE417_004598</name>
</gene>
<dbReference type="SUPFAM" id="SSF52374">
    <property type="entry name" value="Nucleotidylyl transferase"/>
    <property type="match status" value="1"/>
</dbReference>
<dbReference type="InterPro" id="IPR020058">
    <property type="entry name" value="Glu/Gln-tRNA-synth_Ib_cat-dom"/>
</dbReference>
<dbReference type="PROSITE" id="PS00178">
    <property type="entry name" value="AA_TRNA_LIGASE_I"/>
    <property type="match status" value="1"/>
</dbReference>
<comment type="similarity">
    <text evidence="7">Belongs to the class-I aminoacyl-tRNA synthetase family.</text>
</comment>